<keyword evidence="8 11" id="KW-0414">Isoprene biosynthesis</keyword>
<feature type="binding site" evidence="11">
    <location>
        <begin position="7"/>
        <end position="8"/>
    </location>
    <ligand>
        <name>substrate</name>
    </ligand>
</feature>
<feature type="binding site" evidence="11">
    <location>
        <position position="96"/>
    </location>
    <ligand>
        <name>FMN</name>
        <dbReference type="ChEBI" id="CHEBI:58210"/>
    </ligand>
</feature>
<proteinExistence type="inferred from homology"/>
<dbReference type="GO" id="GO:0005737">
    <property type="term" value="C:cytoplasm"/>
    <property type="evidence" value="ECO:0007669"/>
    <property type="project" value="UniProtKB-SubCell"/>
</dbReference>
<dbReference type="GO" id="GO:0000287">
    <property type="term" value="F:magnesium ion binding"/>
    <property type="evidence" value="ECO:0007669"/>
    <property type="project" value="UniProtKB-UniRule"/>
</dbReference>
<evidence type="ECO:0000256" key="7">
    <source>
        <dbReference type="ARBA" id="ARBA00022857"/>
    </source>
</evidence>
<feature type="binding site" evidence="11">
    <location>
        <begin position="272"/>
        <end position="274"/>
    </location>
    <ligand>
        <name>FMN</name>
        <dbReference type="ChEBI" id="CHEBI:58210"/>
    </ligand>
</feature>
<dbReference type="Pfam" id="PF01070">
    <property type="entry name" value="FMN_dh"/>
    <property type="match status" value="2"/>
</dbReference>
<sequence length="326" mass="34717">MTEILKRKTDHIDLVLKQQLEEATRANPWDEVQLTHNALPERDLLRFDLSAEFLGKRLRLPFLISSMTGGPFMAEKINAHLAEAAQALGIAMGVGSQRIALLSAGSSGLTDSLRSWAPDVPLYANLGAAQLRDDFSLAEIQRAVDMIAADALIIHLNCLQELMQEDGDTDWRGLLAAIETVCTCLDVPVIAKEVGMGISVGTAKRLVNAGVSAIDVAGKGGTNFVEVEAGRTDDPRLRALGEIFKDWGIATPDAVKAIRAELPDIPLIASGGIRHGLDAAKAIKLGANVIAQAGPILQAATKSTQAVLDHFGFMESALRIGLACSE</sequence>
<dbReference type="InterPro" id="IPR000262">
    <property type="entry name" value="FMN-dep_DH"/>
</dbReference>
<dbReference type="GO" id="GO:0004452">
    <property type="term" value="F:isopentenyl-diphosphate delta-isomerase activity"/>
    <property type="evidence" value="ECO:0007669"/>
    <property type="project" value="UniProtKB-UniRule"/>
</dbReference>
<dbReference type="PANTHER" id="PTHR43665:SF1">
    <property type="entry name" value="ISOPENTENYL-DIPHOSPHATE DELTA-ISOMERASE"/>
    <property type="match status" value="1"/>
</dbReference>
<comment type="similarity">
    <text evidence="11">Belongs to the IPP isomerase type 2 family.</text>
</comment>
<dbReference type="Gene3D" id="3.20.20.70">
    <property type="entry name" value="Aldolase class I"/>
    <property type="match status" value="1"/>
</dbReference>
<accession>A0A0U2XMR6</accession>
<dbReference type="SUPFAM" id="SSF51395">
    <property type="entry name" value="FMN-linked oxidoreductases"/>
    <property type="match status" value="1"/>
</dbReference>
<evidence type="ECO:0000256" key="11">
    <source>
        <dbReference type="HAMAP-Rule" id="MF_00354"/>
    </source>
</evidence>
<dbReference type="EMBL" id="KT201088">
    <property type="protein sequence ID" value="ALS56139.1"/>
    <property type="molecule type" value="Genomic_DNA"/>
</dbReference>
<keyword evidence="3 11" id="KW-0285">Flavoprotein</keyword>
<keyword evidence="7 11" id="KW-0521">NADP</keyword>
<feature type="binding site" evidence="11">
    <location>
        <begin position="293"/>
        <end position="294"/>
    </location>
    <ligand>
        <name>FMN</name>
        <dbReference type="ChEBI" id="CHEBI:58210"/>
    </ligand>
</feature>
<comment type="catalytic activity">
    <reaction evidence="11">
        <text>isopentenyl diphosphate = dimethylallyl diphosphate</text>
        <dbReference type="Rhea" id="RHEA:23284"/>
        <dbReference type="ChEBI" id="CHEBI:57623"/>
        <dbReference type="ChEBI" id="CHEBI:128769"/>
        <dbReference type="EC" id="5.3.3.2"/>
    </reaction>
</comment>
<dbReference type="CDD" id="cd02811">
    <property type="entry name" value="IDI-2_FMN"/>
    <property type="match status" value="1"/>
</dbReference>
<comment type="cofactor">
    <cofactor evidence="11">
        <name>NADPH</name>
        <dbReference type="ChEBI" id="CHEBI:57783"/>
    </cofactor>
</comment>
<comment type="subcellular location">
    <subcellularLocation>
        <location evidence="11">Cytoplasm</location>
    </subcellularLocation>
</comment>
<feature type="binding site" evidence="11">
    <location>
        <begin position="96"/>
        <end position="98"/>
    </location>
    <ligand>
        <name>substrate</name>
    </ligand>
</feature>
<comment type="cofactor">
    <cofactor evidence="1 11">
        <name>FMN</name>
        <dbReference type="ChEBI" id="CHEBI:58210"/>
    </cofactor>
</comment>
<keyword evidence="5 11" id="KW-0479">Metal-binding</keyword>
<dbReference type="InterPro" id="IPR013785">
    <property type="entry name" value="Aldolase_TIM"/>
</dbReference>
<dbReference type="AlphaFoldDB" id="A0A0U2XMR6"/>
<evidence type="ECO:0000256" key="6">
    <source>
        <dbReference type="ARBA" id="ARBA00022842"/>
    </source>
</evidence>
<protein>
    <recommendedName>
        <fullName evidence="11">Isopentenyl-diphosphate delta-isomerase</fullName>
        <shortName evidence="11">IPP isomerase</shortName>
        <ecNumber evidence="11">5.3.3.2</ecNumber>
    </recommendedName>
    <alternativeName>
        <fullName evidence="11">Isopentenyl diphosphate:dimethylallyl diphosphate isomerase</fullName>
    </alternativeName>
    <alternativeName>
        <fullName evidence="11">Isopentenyl pyrophosphate isomerase</fullName>
    </alternativeName>
    <alternativeName>
        <fullName evidence="11">Type 2 isopentenyl diphosphate isomerase</fullName>
        <shortName evidence="11">IDI-2</shortName>
    </alternativeName>
</protein>
<evidence type="ECO:0000256" key="1">
    <source>
        <dbReference type="ARBA" id="ARBA00001917"/>
    </source>
</evidence>
<comment type="caution">
    <text evidence="11">Lacks conserved residue(s) required for the propagation of feature annotation.</text>
</comment>
<dbReference type="PIRSF" id="PIRSF003314">
    <property type="entry name" value="IPP_isomerase"/>
    <property type="match status" value="1"/>
</dbReference>
<keyword evidence="2 11" id="KW-0963">Cytoplasm</keyword>
<keyword evidence="9 11" id="KW-0413">Isomerase</keyword>
<evidence type="ECO:0000256" key="4">
    <source>
        <dbReference type="ARBA" id="ARBA00022643"/>
    </source>
</evidence>
<name>A0A0U2XMR6_9BACT</name>
<dbReference type="GO" id="GO:0070402">
    <property type="term" value="F:NADPH binding"/>
    <property type="evidence" value="ECO:0007669"/>
    <property type="project" value="UniProtKB-UniRule"/>
</dbReference>
<evidence type="ECO:0000256" key="8">
    <source>
        <dbReference type="ARBA" id="ARBA00023229"/>
    </source>
</evidence>
<organism evidence="13">
    <name type="scientific">uncultured bacterium EIL11C05</name>
    <dbReference type="NCBI Taxonomy" id="1768199"/>
    <lineage>
        <taxon>Bacteria</taxon>
        <taxon>environmental samples</taxon>
    </lineage>
</organism>
<feature type="binding site" evidence="11">
    <location>
        <position position="222"/>
    </location>
    <ligand>
        <name>FMN</name>
        <dbReference type="ChEBI" id="CHEBI:58210"/>
    </ligand>
</feature>
<feature type="domain" description="FMN-dependent dehydrogenase" evidence="12">
    <location>
        <begin position="176"/>
        <end position="306"/>
    </location>
</feature>
<evidence type="ECO:0000256" key="9">
    <source>
        <dbReference type="ARBA" id="ARBA00023235"/>
    </source>
</evidence>
<feature type="domain" description="FMN-dependent dehydrogenase" evidence="12">
    <location>
        <begin position="19"/>
        <end position="97"/>
    </location>
</feature>
<dbReference type="GO" id="GO:0008299">
    <property type="term" value="P:isoprenoid biosynthetic process"/>
    <property type="evidence" value="ECO:0007669"/>
    <property type="project" value="UniProtKB-UniRule"/>
</dbReference>
<reference evidence="13" key="1">
    <citation type="journal article" date="2016" name="ISME J.">
        <title>Functional metagenomic screen reveals new and diverse microbial rhodopsins.</title>
        <authorList>
            <person name="Pushkarev A."/>
            <person name="Beja O."/>
        </authorList>
    </citation>
    <scope>NUCLEOTIDE SEQUENCE</scope>
</reference>
<feature type="binding site" evidence="11">
    <location>
        <position position="161"/>
    </location>
    <ligand>
        <name>Mg(2+)</name>
        <dbReference type="ChEBI" id="CHEBI:18420"/>
    </ligand>
</feature>
<feature type="binding site" evidence="11">
    <location>
        <position position="125"/>
    </location>
    <ligand>
        <name>FMN</name>
        <dbReference type="ChEBI" id="CHEBI:58210"/>
    </ligand>
</feature>
<evidence type="ECO:0000256" key="5">
    <source>
        <dbReference type="ARBA" id="ARBA00022723"/>
    </source>
</evidence>
<comment type="subunit">
    <text evidence="10 11">Homooctamer. Dimer of tetramers.</text>
</comment>
<dbReference type="PANTHER" id="PTHR43665">
    <property type="entry name" value="ISOPENTENYL-DIPHOSPHATE DELTA-ISOMERASE"/>
    <property type="match status" value="1"/>
</dbReference>
<dbReference type="GO" id="GO:0010181">
    <property type="term" value="F:FMN binding"/>
    <property type="evidence" value="ECO:0007669"/>
    <property type="project" value="UniProtKB-UniRule"/>
</dbReference>
<evidence type="ECO:0000259" key="12">
    <source>
        <dbReference type="Pfam" id="PF01070"/>
    </source>
</evidence>
<feature type="binding site" evidence="11">
    <location>
        <position position="192"/>
    </location>
    <ligand>
        <name>FMN</name>
        <dbReference type="ChEBI" id="CHEBI:58210"/>
    </ligand>
</feature>
<comment type="cofactor">
    <cofactor evidence="11">
        <name>Mg(2+)</name>
        <dbReference type="ChEBI" id="CHEBI:18420"/>
    </cofactor>
</comment>
<feature type="binding site" evidence="11">
    <location>
        <position position="160"/>
    </location>
    <ligand>
        <name>substrate</name>
    </ligand>
</feature>
<feature type="binding site" evidence="11">
    <location>
        <begin position="66"/>
        <end position="68"/>
    </location>
    <ligand>
        <name>FMN</name>
        <dbReference type="ChEBI" id="CHEBI:58210"/>
    </ligand>
</feature>
<keyword evidence="6 11" id="KW-0460">Magnesium</keyword>
<evidence type="ECO:0000256" key="2">
    <source>
        <dbReference type="ARBA" id="ARBA00022490"/>
    </source>
</evidence>
<dbReference type="GO" id="GO:0016491">
    <property type="term" value="F:oxidoreductase activity"/>
    <property type="evidence" value="ECO:0007669"/>
    <property type="project" value="InterPro"/>
</dbReference>
<dbReference type="HAMAP" id="MF_00354">
    <property type="entry name" value="Idi_2"/>
    <property type="match status" value="1"/>
</dbReference>
<evidence type="ECO:0000256" key="10">
    <source>
        <dbReference type="ARBA" id="ARBA00025810"/>
    </source>
</evidence>
<keyword evidence="4 11" id="KW-0288">FMN</keyword>
<dbReference type="EC" id="5.3.3.2" evidence="11"/>
<evidence type="ECO:0000256" key="3">
    <source>
        <dbReference type="ARBA" id="ARBA00022630"/>
    </source>
</evidence>
<dbReference type="InterPro" id="IPR011179">
    <property type="entry name" value="IPdP_isomerase"/>
</dbReference>
<feature type="binding site" evidence="11">
    <location>
        <position position="65"/>
    </location>
    <ligand>
        <name>FMN</name>
        <dbReference type="ChEBI" id="CHEBI:58210"/>
    </ligand>
</feature>
<comment type="function">
    <text evidence="11">Involved in the biosynthesis of isoprenoids. Catalyzes the 1,3-allylic rearrangement of the homoallylic substrate isopentenyl (IPP) to its allylic isomer, dimethylallyl diphosphate (DMAPP).</text>
</comment>
<dbReference type="NCBIfam" id="TIGR02151">
    <property type="entry name" value="IPP_isom_2"/>
    <property type="match status" value="1"/>
</dbReference>
<evidence type="ECO:0000313" key="13">
    <source>
        <dbReference type="EMBL" id="ALS56139.1"/>
    </source>
</evidence>
<gene>
    <name evidence="11" type="primary">fni</name>
</gene>